<dbReference type="InterPro" id="IPR017946">
    <property type="entry name" value="PLC-like_Pdiesterase_TIM-brl"/>
</dbReference>
<feature type="region of interest" description="Disordered" evidence="4">
    <location>
        <begin position="233"/>
        <end position="270"/>
    </location>
</feature>
<dbReference type="InterPro" id="IPR011992">
    <property type="entry name" value="EF-hand-dom_pair"/>
</dbReference>
<dbReference type="Pfam" id="PF00388">
    <property type="entry name" value="PI-PLC-X"/>
    <property type="match status" value="1"/>
</dbReference>
<keyword evidence="2" id="KW-0344">Guanine-nucleotide releasing factor</keyword>
<feature type="region of interest" description="Disordered" evidence="4">
    <location>
        <begin position="1086"/>
        <end position="1176"/>
    </location>
</feature>
<protein>
    <recommendedName>
        <fullName evidence="3">Phosphoinositide phospholipase C</fullName>
        <ecNumber evidence="3">3.1.4.11</ecNumber>
    </recommendedName>
</protein>
<feature type="compositionally biased region" description="Polar residues" evidence="4">
    <location>
        <begin position="1898"/>
        <end position="1913"/>
    </location>
</feature>
<dbReference type="Pfam" id="PF00788">
    <property type="entry name" value="RA"/>
    <property type="match status" value="2"/>
</dbReference>
<dbReference type="GO" id="GO:0007186">
    <property type="term" value="P:G protein-coupled receptor signaling pathway"/>
    <property type="evidence" value="ECO:0007669"/>
    <property type="project" value="TreeGrafter"/>
</dbReference>
<dbReference type="InterPro" id="IPR036964">
    <property type="entry name" value="RASGEF_cat_dom_sf"/>
</dbReference>
<feature type="region of interest" description="Disordered" evidence="4">
    <location>
        <begin position="1883"/>
        <end position="1944"/>
    </location>
</feature>
<dbReference type="InterPro" id="IPR000008">
    <property type="entry name" value="C2_dom"/>
</dbReference>
<evidence type="ECO:0000313" key="9">
    <source>
        <dbReference type="EMBL" id="CAG9818280.1"/>
    </source>
</evidence>
<dbReference type="GO" id="GO:0005085">
    <property type="term" value="F:guanyl-nucleotide exchange factor activity"/>
    <property type="evidence" value="ECO:0007669"/>
    <property type="project" value="UniProtKB-KW"/>
</dbReference>
<keyword evidence="3" id="KW-0378">Hydrolase</keyword>
<feature type="domain" description="Ras-GEF" evidence="7">
    <location>
        <begin position="56"/>
        <end position="351"/>
    </location>
</feature>
<dbReference type="CDD" id="cd17114">
    <property type="entry name" value="RA_PLC-epsilon"/>
    <property type="match status" value="1"/>
</dbReference>
<dbReference type="SMART" id="SM00149">
    <property type="entry name" value="PLCYc"/>
    <property type="match status" value="1"/>
</dbReference>
<dbReference type="GO" id="GO:0051209">
    <property type="term" value="P:release of sequestered calcium ion into cytosol"/>
    <property type="evidence" value="ECO:0007669"/>
    <property type="project" value="TreeGrafter"/>
</dbReference>
<dbReference type="PROSITE" id="PS50200">
    <property type="entry name" value="RA"/>
    <property type="match status" value="2"/>
</dbReference>
<dbReference type="InterPro" id="IPR001895">
    <property type="entry name" value="RASGEF_cat_dom"/>
</dbReference>
<gene>
    <name evidence="9" type="ORF">PHAECO_LOCUS5787</name>
</gene>
<dbReference type="SUPFAM" id="SSF48366">
    <property type="entry name" value="Ras GEF"/>
    <property type="match status" value="1"/>
</dbReference>
<feature type="compositionally biased region" description="Acidic residues" evidence="4">
    <location>
        <begin position="1120"/>
        <end position="1135"/>
    </location>
</feature>
<dbReference type="GO" id="GO:0016042">
    <property type="term" value="P:lipid catabolic process"/>
    <property type="evidence" value="ECO:0007669"/>
    <property type="project" value="UniProtKB-KW"/>
</dbReference>
<keyword evidence="10" id="KW-1185">Reference proteome</keyword>
<evidence type="ECO:0000256" key="2">
    <source>
        <dbReference type="PROSITE-ProRule" id="PRU00168"/>
    </source>
</evidence>
<name>A0A9N9X2D7_PHACE</name>
<evidence type="ECO:0000259" key="5">
    <source>
        <dbReference type="PROSITE" id="PS50004"/>
    </source>
</evidence>
<dbReference type="SUPFAM" id="SSF54236">
    <property type="entry name" value="Ubiquitin-like"/>
    <property type="match status" value="2"/>
</dbReference>
<dbReference type="InterPro" id="IPR023578">
    <property type="entry name" value="Ras_GEF_dom_sf"/>
</dbReference>
<reference evidence="9" key="2">
    <citation type="submission" date="2022-10" db="EMBL/GenBank/DDBJ databases">
        <authorList>
            <consortium name="ENA_rothamsted_submissions"/>
            <consortium name="culmorum"/>
            <person name="King R."/>
        </authorList>
    </citation>
    <scope>NUCLEOTIDE SEQUENCE</scope>
</reference>
<reference evidence="9" key="1">
    <citation type="submission" date="2022-01" db="EMBL/GenBank/DDBJ databases">
        <authorList>
            <person name="King R."/>
        </authorList>
    </citation>
    <scope>NUCLEOTIDE SEQUENCE</scope>
</reference>
<dbReference type="GO" id="GO:0048015">
    <property type="term" value="P:phosphatidylinositol-mediated signaling"/>
    <property type="evidence" value="ECO:0007669"/>
    <property type="project" value="TreeGrafter"/>
</dbReference>
<accession>A0A9N9X2D7</accession>
<keyword evidence="3" id="KW-0442">Lipid degradation</keyword>
<dbReference type="InterPro" id="IPR046974">
    <property type="entry name" value="PLC_epsilon1_EF"/>
</dbReference>
<comment type="catalytic activity">
    <reaction evidence="3">
        <text>a 1,2-diacyl-sn-glycero-3-phospho-(1D-myo-inositol-4,5-bisphosphate) + H2O = 1D-myo-inositol 1,4,5-trisphosphate + a 1,2-diacyl-sn-glycerol + H(+)</text>
        <dbReference type="Rhea" id="RHEA:33179"/>
        <dbReference type="ChEBI" id="CHEBI:15377"/>
        <dbReference type="ChEBI" id="CHEBI:15378"/>
        <dbReference type="ChEBI" id="CHEBI:17815"/>
        <dbReference type="ChEBI" id="CHEBI:58456"/>
        <dbReference type="ChEBI" id="CHEBI:203600"/>
        <dbReference type="EC" id="3.1.4.11"/>
    </reaction>
</comment>
<evidence type="ECO:0000259" key="8">
    <source>
        <dbReference type="PROSITE" id="PS50200"/>
    </source>
</evidence>
<dbReference type="PROSITE" id="PS50009">
    <property type="entry name" value="RASGEF_CAT"/>
    <property type="match status" value="1"/>
</dbReference>
<dbReference type="Pfam" id="PF00168">
    <property type="entry name" value="C2"/>
    <property type="match status" value="1"/>
</dbReference>
<keyword evidence="3" id="KW-0443">Lipid metabolism</keyword>
<dbReference type="SUPFAM" id="SSF47473">
    <property type="entry name" value="EF-hand"/>
    <property type="match status" value="1"/>
</dbReference>
<dbReference type="Proteomes" id="UP001153737">
    <property type="component" value="Chromosome 17"/>
</dbReference>
<dbReference type="SUPFAM" id="SSF51695">
    <property type="entry name" value="PLC-like phosphodiesterases"/>
    <property type="match status" value="1"/>
</dbReference>
<dbReference type="Gene3D" id="1.10.840.10">
    <property type="entry name" value="Ras guanine-nucleotide exchange factors catalytic domain"/>
    <property type="match status" value="1"/>
</dbReference>
<dbReference type="SUPFAM" id="SSF49562">
    <property type="entry name" value="C2 domain (Calcium/lipid-binding domain, CaLB)"/>
    <property type="match status" value="1"/>
</dbReference>
<dbReference type="InterPro" id="IPR001711">
    <property type="entry name" value="PLipase_C_Pinositol-sp_Y"/>
</dbReference>
<dbReference type="EMBL" id="OU896723">
    <property type="protein sequence ID" value="CAG9818280.1"/>
    <property type="molecule type" value="Genomic_DNA"/>
</dbReference>
<feature type="domain" description="Ras-associating" evidence="8">
    <location>
        <begin position="1751"/>
        <end position="1835"/>
    </location>
</feature>
<dbReference type="SMART" id="SM00239">
    <property type="entry name" value="C2"/>
    <property type="match status" value="1"/>
</dbReference>
<dbReference type="EC" id="3.1.4.11" evidence="3"/>
<dbReference type="SMART" id="SM00147">
    <property type="entry name" value="RasGEF"/>
    <property type="match status" value="1"/>
</dbReference>
<dbReference type="GO" id="GO:0007265">
    <property type="term" value="P:Ras protein signal transduction"/>
    <property type="evidence" value="ECO:0007669"/>
    <property type="project" value="TreeGrafter"/>
</dbReference>
<feature type="compositionally biased region" description="Low complexity" evidence="4">
    <location>
        <begin position="1220"/>
        <end position="1236"/>
    </location>
</feature>
<evidence type="ECO:0000256" key="1">
    <source>
        <dbReference type="ARBA" id="ARBA00023224"/>
    </source>
</evidence>
<dbReference type="PANTHER" id="PTHR10336">
    <property type="entry name" value="PHOSPHOINOSITIDE-SPECIFIC PHOSPHOLIPASE C FAMILY PROTEIN"/>
    <property type="match status" value="1"/>
</dbReference>
<dbReference type="InterPro" id="IPR001192">
    <property type="entry name" value="PI-PLC_fam"/>
</dbReference>
<organism evidence="9 10">
    <name type="scientific">Phaedon cochleariae</name>
    <name type="common">Mustard beetle</name>
    <dbReference type="NCBI Taxonomy" id="80249"/>
    <lineage>
        <taxon>Eukaryota</taxon>
        <taxon>Metazoa</taxon>
        <taxon>Ecdysozoa</taxon>
        <taxon>Arthropoda</taxon>
        <taxon>Hexapoda</taxon>
        <taxon>Insecta</taxon>
        <taxon>Pterygota</taxon>
        <taxon>Neoptera</taxon>
        <taxon>Endopterygota</taxon>
        <taxon>Coleoptera</taxon>
        <taxon>Polyphaga</taxon>
        <taxon>Cucujiformia</taxon>
        <taxon>Chrysomeloidea</taxon>
        <taxon>Chrysomelidae</taxon>
        <taxon>Chrysomelinae</taxon>
        <taxon>Chrysomelini</taxon>
        <taxon>Phaedon</taxon>
    </lineage>
</organism>
<dbReference type="CDD" id="cd08596">
    <property type="entry name" value="PI-PLCc_epsilon"/>
    <property type="match status" value="1"/>
</dbReference>
<dbReference type="InterPro" id="IPR035892">
    <property type="entry name" value="C2_domain_sf"/>
</dbReference>
<evidence type="ECO:0000313" key="10">
    <source>
        <dbReference type="Proteomes" id="UP001153737"/>
    </source>
</evidence>
<dbReference type="PRINTS" id="PR00390">
    <property type="entry name" value="PHPHLIPASEC"/>
</dbReference>
<sequence>MRELVCPRLRKLLKNQRPYIHVHQFIQTDELEKGIPLAAQTTYCAELEELRELLHFPEEVALRLADTEYQLFYQVPPIDYLRQVTLDLGGATGTSADSLPIHASRSTVSTLIKRFNEVSAWVTHLIITQPTHDARRAVLSCVLRVALSSWNIGNFNGAMEIIAGLKSNKLKPFWLSITEKETLPVLDFLSAALLSAEYDRALSRALSMTECPVVPFFGAFLRELREILAAQEGQPAQGGGGGSTGGGAAGTGEHLGAAAGKSAKGAGHRDQQQQRQVFISDYNGEDHHFTTVGPGLINVDKIYRTQAVMDHISLCHQHYHSRNRLLPIVNLIEYLKLSAENEQRVLAFGPTEKVELDAEYDCDVDDYHPVQPLVHDHGVSFVCLSSPLTKIDQHVIQILHHGSTCVLWEGGEGALPAPSASAAARGHPLYLRLDRSCTTLTWVRPSWSGLRAGTQCADSDPFSADFNLSFNPEETLAPGLLTKLAVQASGEQSTGTTLDDGFLDLMAIKEVQLGGRDAEKEVELATMAKRYGLNHERGNECALTILYGYGLSDNRLLYIVCPPVVCRVWFSGLCWLIKGLTRQQALCDRRLLWLKEQYMQLYHEDGYCCGPLAADAIRSFGGRDWSLAGMTSSVGANTETSGALRREVSMKIKKKQLLSNQTFKDRSLRSQFVEPATMCMESGYWRTATHHRQSAPNTFPDHQHDVLRHHSLGQLAYNCSQPKFDRDRHGSTEHLWHGRHPRVGSILYDTQLDFVDFVTLFRSFSLLIRKDLRDLFEQLAISYRSTAVNTTKINGIKSKIEQPKKPHKFGLLTRNSKAELDGTVVNSQKKIYDAIAAASIFTNCAGIDSNNSQVITLSTFTKFLETRQMEVRTEDQVKALIYRHEPDASLRFQNCLSFEGFARYLMDKDNFAFIPEKQVPNETEMTLPMSTYYIASSHNTYLTGHQLKGESSVELYSQVLLTGCRCVELDCWDGDDGYPMIYHGHTFTTKIPFSSVVETIDKNAFVSSPYPIILSIENHCSLQQQTRMAQIFQRIFGEKLVTSFLFDSDYGDEPCLPSPEQLRNRVLIKNKKLVMEVPAPLSLAASASMRPGTGGGIRHSVPGRTSSIISNTSSSSFNDDFSDDEYDDEDDEDNIDDKPLHVFDSPRPYGVSHAVSKTSSQKRGMPEDKLRKKSSQISKELSDMVIYVQAIKFRGLNTISPSSSVKQRQKAITCSVSSSATSGISSASNVSSGTSSDPDTAIFESEVQKARPNVNLPCYQCSSINENTAKKLCRKQPLALVAHTQTQLMRTYPAGMRIDSSNFNPVIFWSFGIQMSALNYQTEDTAMQLNNTLFEINGNCGYVSKPNVMWDRSHVMYRRFNPWDKEFDGIHSSQIVINIVSGQYVGQSSVNISTYVEVEIIGIQVDCNKQKTKIVQKNALNPIWNDTFHFRVMFQDLAFLRFAILEASTNHLLAQRILPLRCLRPGYRHVRLRSTQNKNLKMSTLFIYSRVEEESLENPESGDGITERAQTQEVEATESSGKYGTFLGISGTPLCVKRRMFFLMVYGVVSEEPYTILKITQESTTQDVLLLCVQKAGISPHKINDYILVEEVARGWEKKDHNLPSTQRILDLHERPLQVACKNCQITDPGGKTYLFTSDRNSFPQLFWHMNRIFPLFINSLMPSHCAVVKCTKTAAEDEEIRMLHYDSKAQSQWKGEGRFILKRMGDDPSSRAWLSSIRSVASREREARRAEGAPSNAWEENDTFLVCIYNVSPQIPYAILKVPLDACAQDVLAQALVKARRLEDPMNFAIVEELEWGGAGHNCQQRALADYENVYSAQSHWQTIGRFILQERSNATPTSLRKNRITASLRLATLDRISRGLNVARSVASSSMKMPVQVALSDPTTSKWKTRQAEGGKTTTRGGKLSVDSNATDAKAAGRKAEAVREVHSEGETLSEDESKESDIMSRLKKVSLRKFKEWKS</sequence>
<dbReference type="GO" id="GO:0046488">
    <property type="term" value="P:phosphatidylinositol metabolic process"/>
    <property type="evidence" value="ECO:0007669"/>
    <property type="project" value="TreeGrafter"/>
</dbReference>
<dbReference type="Gene3D" id="3.10.20.90">
    <property type="entry name" value="Phosphatidylinositol 3-kinase Catalytic Subunit, Chain A, domain 1"/>
    <property type="match status" value="2"/>
</dbReference>
<feature type="region of interest" description="Disordered" evidence="4">
    <location>
        <begin position="1220"/>
        <end position="1239"/>
    </location>
</feature>
<dbReference type="CDD" id="cd00275">
    <property type="entry name" value="C2_PLC_like"/>
    <property type="match status" value="1"/>
</dbReference>
<evidence type="ECO:0000256" key="4">
    <source>
        <dbReference type="SAM" id="MobiDB-lite"/>
    </source>
</evidence>
<dbReference type="PROSITE" id="PS50004">
    <property type="entry name" value="C2"/>
    <property type="match status" value="1"/>
</dbReference>
<feature type="compositionally biased region" description="Low complexity" evidence="4">
    <location>
        <begin position="251"/>
        <end position="265"/>
    </location>
</feature>
<dbReference type="CDD" id="cd16203">
    <property type="entry name" value="EFh_PI-PLCepsilon"/>
    <property type="match status" value="1"/>
</dbReference>
<dbReference type="Gene3D" id="1.10.238.10">
    <property type="entry name" value="EF-hand"/>
    <property type="match status" value="1"/>
</dbReference>
<feature type="domain" description="PI-PLC Y-box" evidence="6">
    <location>
        <begin position="1181"/>
        <end position="1349"/>
    </location>
</feature>
<feature type="compositionally biased region" description="Basic and acidic residues" evidence="4">
    <location>
        <begin position="1920"/>
        <end position="1932"/>
    </location>
</feature>
<dbReference type="SMART" id="SM00148">
    <property type="entry name" value="PLCXc"/>
    <property type="match status" value="1"/>
</dbReference>
<evidence type="ECO:0000256" key="3">
    <source>
        <dbReference type="RuleBase" id="RU361133"/>
    </source>
</evidence>
<dbReference type="PROSITE" id="PS50008">
    <property type="entry name" value="PIPLC_Y_DOMAIN"/>
    <property type="match status" value="1"/>
</dbReference>
<feature type="compositionally biased region" description="Gly residues" evidence="4">
    <location>
        <begin position="236"/>
        <end position="250"/>
    </location>
</feature>
<dbReference type="Pfam" id="PF00387">
    <property type="entry name" value="PI-PLC-Y"/>
    <property type="match status" value="1"/>
</dbReference>
<dbReference type="InterPro" id="IPR015359">
    <property type="entry name" value="PLC_EF-hand-like"/>
</dbReference>
<proteinExistence type="predicted"/>
<dbReference type="InterPro" id="IPR046973">
    <property type="entry name" value="PLC-epsilon1_cat"/>
</dbReference>
<dbReference type="SMART" id="SM00314">
    <property type="entry name" value="RA"/>
    <property type="match status" value="2"/>
</dbReference>
<dbReference type="OrthoDB" id="269822at2759"/>
<dbReference type="InterPro" id="IPR029071">
    <property type="entry name" value="Ubiquitin-like_domsf"/>
</dbReference>
<evidence type="ECO:0000259" key="6">
    <source>
        <dbReference type="PROSITE" id="PS50008"/>
    </source>
</evidence>
<dbReference type="InterPro" id="IPR000909">
    <property type="entry name" value="PLipase_C_PInositol-sp_X_dom"/>
</dbReference>
<dbReference type="PANTHER" id="PTHR10336:SF6">
    <property type="entry name" value="1-PHOSPHATIDYLINOSITOL 4,5-BISPHOSPHATE PHOSPHODIESTERASE EPSILON-1"/>
    <property type="match status" value="1"/>
</dbReference>
<feature type="domain" description="C2" evidence="5">
    <location>
        <begin position="1354"/>
        <end position="1480"/>
    </location>
</feature>
<dbReference type="GO" id="GO:0004435">
    <property type="term" value="F:phosphatidylinositol-4,5-bisphosphate phospholipase C activity"/>
    <property type="evidence" value="ECO:0007669"/>
    <property type="project" value="UniProtKB-EC"/>
</dbReference>
<dbReference type="InterPro" id="IPR000159">
    <property type="entry name" value="RA_dom"/>
</dbReference>
<dbReference type="Pfam" id="PF00617">
    <property type="entry name" value="RasGEF"/>
    <property type="match status" value="1"/>
</dbReference>
<keyword evidence="1" id="KW-0807">Transducer</keyword>
<dbReference type="FunFam" id="2.60.40.150:FF:000183">
    <property type="entry name" value="Phosphoinositide phospholipase C"/>
    <property type="match status" value="1"/>
</dbReference>
<dbReference type="Gene3D" id="2.60.40.150">
    <property type="entry name" value="C2 domain"/>
    <property type="match status" value="1"/>
</dbReference>
<feature type="domain" description="Ras-associating" evidence="8">
    <location>
        <begin position="1539"/>
        <end position="1642"/>
    </location>
</feature>
<evidence type="ECO:0000259" key="7">
    <source>
        <dbReference type="PROSITE" id="PS50009"/>
    </source>
</evidence>
<dbReference type="Pfam" id="PF09279">
    <property type="entry name" value="EF-hand_like"/>
    <property type="match status" value="1"/>
</dbReference>
<dbReference type="PROSITE" id="PS50007">
    <property type="entry name" value="PIPLC_X_DOMAIN"/>
    <property type="match status" value="1"/>
</dbReference>
<feature type="compositionally biased region" description="Low complexity" evidence="4">
    <location>
        <begin position="1105"/>
        <end position="1119"/>
    </location>
</feature>
<dbReference type="Gene3D" id="3.20.20.190">
    <property type="entry name" value="Phosphatidylinositol (PI) phosphodiesterase"/>
    <property type="match status" value="1"/>
</dbReference>